<dbReference type="Pfam" id="PF00035">
    <property type="entry name" value="dsrm"/>
    <property type="match status" value="2"/>
</dbReference>
<reference evidence="6" key="1">
    <citation type="submission" date="2013-02" db="EMBL/GenBank/DDBJ databases">
        <authorList>
            <person name="Hughes D."/>
        </authorList>
    </citation>
    <scope>NUCLEOTIDE SEQUENCE</scope>
    <source>
        <strain>Durham</strain>
        <strain evidence="6">NC isolate 2 -- Noor lab</strain>
    </source>
</reference>
<dbReference type="GO" id="GO:0005737">
    <property type="term" value="C:cytoplasm"/>
    <property type="evidence" value="ECO:0007669"/>
    <property type="project" value="TreeGrafter"/>
</dbReference>
<evidence type="ECO:0000313" key="5">
    <source>
        <dbReference type="EnsemblMetazoa" id="MESCA009472-PA"/>
    </source>
</evidence>
<dbReference type="Gene3D" id="3.30.160.20">
    <property type="match status" value="2"/>
</dbReference>
<name>T1H008_MEGSC</name>
<dbReference type="GO" id="GO:0070578">
    <property type="term" value="C:RISC-loading complex"/>
    <property type="evidence" value="ECO:0007669"/>
    <property type="project" value="TreeGrafter"/>
</dbReference>
<dbReference type="GO" id="GO:0030422">
    <property type="term" value="P:siRNA processing"/>
    <property type="evidence" value="ECO:0007669"/>
    <property type="project" value="TreeGrafter"/>
</dbReference>
<dbReference type="Proteomes" id="UP000015102">
    <property type="component" value="Unassembled WGS sequence"/>
</dbReference>
<dbReference type="SMART" id="SM00358">
    <property type="entry name" value="DSRM"/>
    <property type="match status" value="2"/>
</dbReference>
<organism evidence="5 6">
    <name type="scientific">Megaselia scalaris</name>
    <name type="common">Humpbacked fly</name>
    <name type="synonym">Phora scalaris</name>
    <dbReference type="NCBI Taxonomy" id="36166"/>
    <lineage>
        <taxon>Eukaryota</taxon>
        <taxon>Metazoa</taxon>
        <taxon>Ecdysozoa</taxon>
        <taxon>Arthropoda</taxon>
        <taxon>Hexapoda</taxon>
        <taxon>Insecta</taxon>
        <taxon>Pterygota</taxon>
        <taxon>Neoptera</taxon>
        <taxon>Endopterygota</taxon>
        <taxon>Diptera</taxon>
        <taxon>Brachycera</taxon>
        <taxon>Muscomorpha</taxon>
        <taxon>Platypezoidea</taxon>
        <taxon>Phoridae</taxon>
        <taxon>Megaseliini</taxon>
        <taxon>Megaselia</taxon>
    </lineage>
</organism>
<evidence type="ECO:0000256" key="1">
    <source>
        <dbReference type="ARBA" id="ARBA00022884"/>
    </source>
</evidence>
<feature type="domain" description="DRBM" evidence="4">
    <location>
        <begin position="235"/>
        <end position="268"/>
    </location>
</feature>
<evidence type="ECO:0000313" key="6">
    <source>
        <dbReference type="Proteomes" id="UP000015102"/>
    </source>
</evidence>
<dbReference type="GO" id="GO:0005634">
    <property type="term" value="C:nucleus"/>
    <property type="evidence" value="ECO:0007669"/>
    <property type="project" value="TreeGrafter"/>
</dbReference>
<dbReference type="GO" id="GO:0070920">
    <property type="term" value="P:regulation of regulatory ncRNA processing"/>
    <property type="evidence" value="ECO:0007669"/>
    <property type="project" value="TreeGrafter"/>
</dbReference>
<dbReference type="InterPro" id="IPR014720">
    <property type="entry name" value="dsRBD_dom"/>
</dbReference>
<evidence type="ECO:0000256" key="2">
    <source>
        <dbReference type="PROSITE-ProRule" id="PRU00266"/>
    </source>
</evidence>
<proteinExistence type="predicted"/>
<keyword evidence="6" id="KW-1185">Reference proteome</keyword>
<dbReference type="PANTHER" id="PTHR46205">
    <property type="entry name" value="LOQUACIOUS, ISOFORM B"/>
    <property type="match status" value="1"/>
</dbReference>
<dbReference type="CDD" id="cd00048">
    <property type="entry name" value="DSRM_SF"/>
    <property type="match status" value="1"/>
</dbReference>
<evidence type="ECO:0000256" key="3">
    <source>
        <dbReference type="SAM" id="MobiDB-lite"/>
    </source>
</evidence>
<feature type="compositionally biased region" description="Polar residues" evidence="3">
    <location>
        <begin position="97"/>
        <end position="112"/>
    </location>
</feature>
<dbReference type="STRING" id="36166.T1H008"/>
<dbReference type="EMBL" id="CAQQ02117797">
    <property type="status" value="NOT_ANNOTATED_CDS"/>
    <property type="molecule type" value="Genomic_DNA"/>
</dbReference>
<dbReference type="AlphaFoldDB" id="T1H008"/>
<dbReference type="InterPro" id="IPR051247">
    <property type="entry name" value="RLC_Component"/>
</dbReference>
<reference evidence="5" key="2">
    <citation type="submission" date="2015-06" db="UniProtKB">
        <authorList>
            <consortium name="EnsemblMetazoa"/>
        </authorList>
    </citation>
    <scope>IDENTIFICATION</scope>
</reference>
<dbReference type="GO" id="GO:0016442">
    <property type="term" value="C:RISC complex"/>
    <property type="evidence" value="ECO:0007669"/>
    <property type="project" value="TreeGrafter"/>
</dbReference>
<protein>
    <recommendedName>
        <fullName evidence="4">DRBM domain-containing protein</fullName>
    </recommendedName>
</protein>
<dbReference type="EnsemblMetazoa" id="MESCA009472-RA">
    <property type="protein sequence ID" value="MESCA009472-PA"/>
    <property type="gene ID" value="MESCA009472"/>
</dbReference>
<sequence>MKERRMKQNRMLRKSLLPKNALMSLNEMKGVQISDFTISPSPAGGGFVCSVVVNNIQYEAIGQSKAGAKNFCCEKAIRDIMLQKMLNLRVLKQQQSLKESTASENGDNSNGESKTDNDDSMDVDENQEEDVPMLNLASYAIHKLFCQWESEGFDVPDIVNVLGAAPNSSAPSESQETMDTATDTKVSKTKGQNKNELPENYETLHPATLLCMMRPGIIFEVIETIGQTPNIIQRVKVVVDDNTFIGVGRSKKIARKEAAINACNEIFGTNFVNEVST</sequence>
<dbReference type="GO" id="GO:0003725">
    <property type="term" value="F:double-stranded RNA binding"/>
    <property type="evidence" value="ECO:0007669"/>
    <property type="project" value="TreeGrafter"/>
</dbReference>
<feature type="compositionally biased region" description="Polar residues" evidence="3">
    <location>
        <begin position="166"/>
        <end position="195"/>
    </location>
</feature>
<accession>T1H008</accession>
<dbReference type="HOGENOM" id="CLU_039772_0_1_1"/>
<dbReference type="SUPFAM" id="SSF54768">
    <property type="entry name" value="dsRNA-binding domain-like"/>
    <property type="match status" value="2"/>
</dbReference>
<keyword evidence="1 2" id="KW-0694">RNA-binding</keyword>
<feature type="region of interest" description="Disordered" evidence="3">
    <location>
        <begin position="97"/>
        <end position="125"/>
    </location>
</feature>
<dbReference type="OMA" id="TMHPCML"/>
<dbReference type="PROSITE" id="PS50137">
    <property type="entry name" value="DS_RBD"/>
    <property type="match status" value="1"/>
</dbReference>
<dbReference type="PANTHER" id="PTHR46205:SF5">
    <property type="entry name" value="BLANKS-RELATED"/>
    <property type="match status" value="1"/>
</dbReference>
<evidence type="ECO:0000259" key="4">
    <source>
        <dbReference type="PROSITE" id="PS50137"/>
    </source>
</evidence>
<dbReference type="GO" id="GO:0035197">
    <property type="term" value="F:siRNA binding"/>
    <property type="evidence" value="ECO:0007669"/>
    <property type="project" value="TreeGrafter"/>
</dbReference>
<feature type="region of interest" description="Disordered" evidence="3">
    <location>
        <begin position="166"/>
        <end position="197"/>
    </location>
</feature>